<evidence type="ECO:0000256" key="4">
    <source>
        <dbReference type="ARBA" id="ARBA00023242"/>
    </source>
</evidence>
<sequence length="433" mass="48800">MVAFFTPARVKSSSPWETIYIPSLFSTVGEIELSGNSTNARVSLLFAILAVSAFSLDGRFGSTGPAIKDWHALGELYRGRATKRLKCSLQDLSSGRPKKEKYKDILMALLSMVTICVVSGQMRHSAHYLRDIEEIINLYGLQKAIASNKVRMLHGIYLYLRVFTEHTCVVNEPSQGAVEVPRDSPSRPSSTWNQLLGLSPPFPDTNTPELGLILGQKAGGSALEDIYSIPQSLFELIFQTTQMAGEIQRLQNDGREQVTDHDSFAAKVKDLENNICGWGHQTHDGVYRPFCSTVRPRRECFPYHVVQAVHKALIIYFYRCVRDVNAAILQPYVQQTIQHLQEYDKQKKMSSDRSSNTCWPGFIAGCEALDPHLREEYAKWLERSGQSTGIQMFNVALEAVQKVWYARSFPGTQNAPWTRVLSRFSELRVLVLS</sequence>
<evidence type="ECO:0000256" key="1">
    <source>
        <dbReference type="ARBA" id="ARBA00023015"/>
    </source>
</evidence>
<reference evidence="5 6" key="1">
    <citation type="submission" date="2018-02" db="EMBL/GenBank/DDBJ databases">
        <title>The genomes of Aspergillus section Nigri reveals drivers in fungal speciation.</title>
        <authorList>
            <consortium name="DOE Joint Genome Institute"/>
            <person name="Vesth T.C."/>
            <person name="Nybo J."/>
            <person name="Theobald S."/>
            <person name="Brandl J."/>
            <person name="Frisvad J.C."/>
            <person name="Nielsen K.F."/>
            <person name="Lyhne E.K."/>
            <person name="Kogle M.E."/>
            <person name="Kuo A."/>
            <person name="Riley R."/>
            <person name="Clum A."/>
            <person name="Nolan M."/>
            <person name="Lipzen A."/>
            <person name="Salamov A."/>
            <person name="Henrissat B."/>
            <person name="Wiebenga A."/>
            <person name="De vries R.P."/>
            <person name="Grigoriev I.V."/>
            <person name="Mortensen U.H."/>
            <person name="Andersen M.R."/>
            <person name="Baker S.E."/>
        </authorList>
    </citation>
    <scope>NUCLEOTIDE SEQUENCE [LARGE SCALE GENOMIC DNA]</scope>
    <source>
        <strain evidence="5 6">CBS 121057</strain>
    </source>
</reference>
<keyword evidence="6" id="KW-1185">Reference proteome</keyword>
<keyword evidence="4" id="KW-0539">Nucleus</keyword>
<gene>
    <name evidence="5" type="ORF">BO78DRAFT_439325</name>
</gene>
<protein>
    <recommendedName>
        <fullName evidence="7">Transcription factor domain-containing protein</fullName>
    </recommendedName>
</protein>
<dbReference type="Proteomes" id="UP000248423">
    <property type="component" value="Unassembled WGS sequence"/>
</dbReference>
<evidence type="ECO:0000256" key="2">
    <source>
        <dbReference type="ARBA" id="ARBA00023125"/>
    </source>
</evidence>
<evidence type="ECO:0000313" key="6">
    <source>
        <dbReference type="Proteomes" id="UP000248423"/>
    </source>
</evidence>
<accession>A0A319EQP4</accession>
<organism evidence="5 6">
    <name type="scientific">Aspergillus sclerotiicarbonarius (strain CBS 121057 / IBT 28362)</name>
    <dbReference type="NCBI Taxonomy" id="1448318"/>
    <lineage>
        <taxon>Eukaryota</taxon>
        <taxon>Fungi</taxon>
        <taxon>Dikarya</taxon>
        <taxon>Ascomycota</taxon>
        <taxon>Pezizomycotina</taxon>
        <taxon>Eurotiomycetes</taxon>
        <taxon>Eurotiomycetidae</taxon>
        <taxon>Eurotiales</taxon>
        <taxon>Aspergillaceae</taxon>
        <taxon>Aspergillus</taxon>
        <taxon>Aspergillus subgen. Circumdati</taxon>
    </lineage>
</organism>
<dbReference type="AlphaFoldDB" id="A0A319EQP4"/>
<keyword evidence="2" id="KW-0238">DNA-binding</keyword>
<dbReference type="InterPro" id="IPR021858">
    <property type="entry name" value="Fun_TF"/>
</dbReference>
<keyword evidence="1" id="KW-0805">Transcription regulation</keyword>
<dbReference type="InterPro" id="IPR050675">
    <property type="entry name" value="OAF3"/>
</dbReference>
<dbReference type="OrthoDB" id="3477330at2759"/>
<dbReference type="EMBL" id="KZ826329">
    <property type="protein sequence ID" value="PYI09198.1"/>
    <property type="molecule type" value="Genomic_DNA"/>
</dbReference>
<evidence type="ECO:0000256" key="3">
    <source>
        <dbReference type="ARBA" id="ARBA00023163"/>
    </source>
</evidence>
<dbReference type="STRING" id="1448318.A0A319EQP4"/>
<dbReference type="VEuPathDB" id="FungiDB:BO78DRAFT_439325"/>
<dbReference type="GO" id="GO:0003677">
    <property type="term" value="F:DNA binding"/>
    <property type="evidence" value="ECO:0007669"/>
    <property type="project" value="UniProtKB-KW"/>
</dbReference>
<dbReference type="PANTHER" id="PTHR31069:SF32">
    <property type="entry name" value="ARGININE METABOLISM REGULATION PROTEIN II"/>
    <property type="match status" value="1"/>
</dbReference>
<evidence type="ECO:0000313" key="5">
    <source>
        <dbReference type="EMBL" id="PYI09198.1"/>
    </source>
</evidence>
<dbReference type="Pfam" id="PF11951">
    <property type="entry name" value="Fungal_trans_2"/>
    <property type="match status" value="1"/>
</dbReference>
<dbReference type="PANTHER" id="PTHR31069">
    <property type="entry name" value="OLEATE-ACTIVATED TRANSCRIPTION FACTOR 1-RELATED"/>
    <property type="match status" value="1"/>
</dbReference>
<keyword evidence="3" id="KW-0804">Transcription</keyword>
<name>A0A319EQP4_ASPSB</name>
<evidence type="ECO:0008006" key="7">
    <source>
        <dbReference type="Google" id="ProtNLM"/>
    </source>
</evidence>
<proteinExistence type="predicted"/>